<name>A0A2U3N4G7_9GAMM</name>
<dbReference type="InParanoid" id="A0A2U3N4G7"/>
<dbReference type="Proteomes" id="UP000245974">
    <property type="component" value="Unassembled WGS sequence"/>
</dbReference>
<feature type="domain" description="HNH nuclease" evidence="1">
    <location>
        <begin position="125"/>
        <end position="177"/>
    </location>
</feature>
<keyword evidence="3" id="KW-1185">Reference proteome</keyword>
<evidence type="ECO:0000259" key="1">
    <source>
        <dbReference type="Pfam" id="PF13391"/>
    </source>
</evidence>
<reference evidence="3" key="1">
    <citation type="submission" date="2018-03" db="EMBL/GenBank/DDBJ databases">
        <authorList>
            <person name="Blom J."/>
        </authorList>
    </citation>
    <scope>NUCLEOTIDE SEQUENCE [LARGE SCALE GENOMIC DNA]</scope>
    <source>
        <strain evidence="3">KPC-SM-21</strain>
    </source>
</reference>
<accession>A0A2U3N4G7</accession>
<evidence type="ECO:0000313" key="3">
    <source>
        <dbReference type="Proteomes" id="UP000245974"/>
    </source>
</evidence>
<dbReference type="Pfam" id="PF13391">
    <property type="entry name" value="HNH_2"/>
    <property type="match status" value="1"/>
</dbReference>
<dbReference type="AlphaFoldDB" id="A0A2U3N4G7"/>
<dbReference type="EMBL" id="OOGT01000340">
    <property type="protein sequence ID" value="SPL72543.1"/>
    <property type="molecule type" value="Genomic_DNA"/>
</dbReference>
<organism evidence="2 3">
    <name type="scientific">Acinetobacter stercoris</name>
    <dbReference type="NCBI Taxonomy" id="2126983"/>
    <lineage>
        <taxon>Bacteria</taxon>
        <taxon>Pseudomonadati</taxon>
        <taxon>Pseudomonadota</taxon>
        <taxon>Gammaproteobacteria</taxon>
        <taxon>Moraxellales</taxon>
        <taxon>Moraxellaceae</taxon>
        <taxon>Acinetobacter</taxon>
    </lineage>
</organism>
<evidence type="ECO:0000313" key="2">
    <source>
        <dbReference type="EMBL" id="SPL72543.1"/>
    </source>
</evidence>
<dbReference type="OrthoDB" id="529575at2"/>
<gene>
    <name evidence="2" type="ORF">KPC_3721</name>
</gene>
<sequence length="239" mass="27831">MVAKIYEAFRYSSCVQGRNGLISNPILKIQEEEIRDNSLKNLGSVFDLSQSILHRNSNKKVFDKFNAPHSSQPNIEEAAQTIDQDIGEIHQSKTLSETQKKLLVQSRLGQGQFRKDLLKNFNSACLLTGIKHESLLLASHIKPWSDCTNEERLDARNGLLLSPLVDKLFDRYFITFNPDTLRLIMVDDPLILEIIINHQLLDFVIKPPFKNKHLEKFKEYMTHHYRKFHEINEKRYAKK</sequence>
<proteinExistence type="predicted"/>
<protein>
    <recommendedName>
        <fullName evidence="1">HNH nuclease domain-containing protein</fullName>
    </recommendedName>
</protein>
<dbReference type="InterPro" id="IPR003615">
    <property type="entry name" value="HNH_nuc"/>
</dbReference>